<dbReference type="AlphaFoldDB" id="A0A9Q1QF54"/>
<keyword evidence="3" id="KW-1185">Reference proteome</keyword>
<dbReference type="Proteomes" id="UP001153076">
    <property type="component" value="Unassembled WGS sequence"/>
</dbReference>
<accession>A0A9Q1QF54</accession>
<dbReference type="EMBL" id="JAKOGI010000205">
    <property type="protein sequence ID" value="KAJ8439872.1"/>
    <property type="molecule type" value="Genomic_DNA"/>
</dbReference>
<gene>
    <name evidence="2" type="ORF">Cgig2_003938</name>
</gene>
<name>A0A9Q1QF54_9CARY</name>
<feature type="coiled-coil region" evidence="1">
    <location>
        <begin position="63"/>
        <end position="97"/>
    </location>
</feature>
<evidence type="ECO:0000256" key="1">
    <source>
        <dbReference type="SAM" id="Coils"/>
    </source>
</evidence>
<protein>
    <submittedName>
        <fullName evidence="2">Uncharacterized protein</fullName>
    </submittedName>
</protein>
<evidence type="ECO:0000313" key="2">
    <source>
        <dbReference type="EMBL" id="KAJ8439872.1"/>
    </source>
</evidence>
<proteinExistence type="predicted"/>
<reference evidence="2" key="1">
    <citation type="submission" date="2022-04" db="EMBL/GenBank/DDBJ databases">
        <title>Carnegiea gigantea Genome sequencing and assembly v2.</title>
        <authorList>
            <person name="Copetti D."/>
            <person name="Sanderson M.J."/>
            <person name="Burquez A."/>
            <person name="Wojciechowski M.F."/>
        </authorList>
    </citation>
    <scope>NUCLEOTIDE SEQUENCE</scope>
    <source>
        <strain evidence="2">SGP5-SGP5p</strain>
        <tissue evidence="2">Aerial part</tissue>
    </source>
</reference>
<organism evidence="2 3">
    <name type="scientific">Carnegiea gigantea</name>
    <dbReference type="NCBI Taxonomy" id="171969"/>
    <lineage>
        <taxon>Eukaryota</taxon>
        <taxon>Viridiplantae</taxon>
        <taxon>Streptophyta</taxon>
        <taxon>Embryophyta</taxon>
        <taxon>Tracheophyta</taxon>
        <taxon>Spermatophyta</taxon>
        <taxon>Magnoliopsida</taxon>
        <taxon>eudicotyledons</taxon>
        <taxon>Gunneridae</taxon>
        <taxon>Pentapetalae</taxon>
        <taxon>Caryophyllales</taxon>
        <taxon>Cactineae</taxon>
        <taxon>Cactaceae</taxon>
        <taxon>Cactoideae</taxon>
        <taxon>Echinocereeae</taxon>
        <taxon>Carnegiea</taxon>
    </lineage>
</organism>
<feature type="coiled-coil region" evidence="1">
    <location>
        <begin position="138"/>
        <end position="165"/>
    </location>
</feature>
<evidence type="ECO:0000313" key="3">
    <source>
        <dbReference type="Proteomes" id="UP001153076"/>
    </source>
</evidence>
<keyword evidence="1" id="KW-0175">Coiled coil</keyword>
<comment type="caution">
    <text evidence="2">The sequence shown here is derived from an EMBL/GenBank/DDBJ whole genome shotgun (WGS) entry which is preliminary data.</text>
</comment>
<sequence length="225" mass="26033">MSHSESSRSLSTSLFLPLRLLCFFVAALWSQTEVEAGVFDSLLLILVARVSRLASCFLLLTATANLTRTMESAEMELKDLQRNLQDTLNSLGTEKEEEYGIPIWIILLLYSSCLEMRSKLRKMLEETAMIMIEHGKFKRKIDSEMEKLEQRKKELEKGEAGYEMKGESSDASRKWYFCMMLLNHPFHHPHDFSTLLCNDRGDEAIEKHIAELGKHIDQKHEVEFK</sequence>